<accession>A0A0B3RUI5</accession>
<dbReference type="OrthoDB" id="8238277at2"/>
<dbReference type="Proteomes" id="UP000030960">
    <property type="component" value="Unassembled WGS sequence"/>
</dbReference>
<dbReference type="GO" id="GO:0016788">
    <property type="term" value="F:hydrolase activity, acting on ester bonds"/>
    <property type="evidence" value="ECO:0007669"/>
    <property type="project" value="UniProtKB-ARBA"/>
</dbReference>
<sequence length="1144" mass="122334">MAVALPARTTVLGLPNRADNQIDLTELAALLEYFESLLGSAIGYYEDDLADLPTASGVTDGSFAVVLNDATVSNRGVYQEQSDAWVKVASLPAGFSTTDPVVLSAAGTADAIEATANRVFLPAAFAETFSMQVAADNTGPVTVEIDGGTAYALVRNDGTALGSGEITDGMVINFRFDGTSYRLTGPGWTQALADASDAAQDAASAAASSATAAASDASDAADSAATASAAAAAAGLQFDHIALTKAAADTWTATATDGEIVLVLVDEEQANQITVYEVASSALGNPIRTIGDQTLDSLFQRYGYVGQIRNTLSVAARIDRDKIGPNGPGNPNQFPNAITASQSGTTITASGADFRRLDAGMMVYWDADPNQFARILDVDSSSAPVTSVPASRSQTVSSAAATVDVKPLVFCFQGDSLGIRLERALRRVLWRSVGFGGLVRMPAQGDHFIDSLTVSGGASIENTSDEWDAFPTGSYWNLPVGGDVTYALFSEYALGNRRAIIPGLSSEQMRTDTFTLVWRRGAGSIRIDRRRVYDPEWETVETIADTSTGSTSFNFHRAKHDLSTLWEYRVVGLSGTVKVAAMALTNEAEPGWVSWDMSRGSLGDSKDLKRFADNFPASDLRELWEIFNADQHIALTADPADDVAAHLAYIEDATALWDTATGGRIDHVWLEQWDSSTGVPDYAEAARQFAVANGHTFIPFLDLFGDYATQIRPLNLLQDLIHPGNTGMEVMAWQYMRLTGLTSLPVLRWGQDVRAQNVDAVNLSINGRDVKADMETLSQRAPIPLRGATWSDDDGVLSLEDALSGDLGTSDFTFQIAGKLKETASGIVGLLKLDSDNTSALLQDGGLSIYQESRYLKVDLSDGSGNVIGYDFEYFTQAYDEIEGVVTIRSDVANGRFDLFWNGLPAIGTRGEVTGTTTSPLGTWSGTGTEVRVAMGPNASNTNHYVKGIGFWSERLSDEEIANNAFTGWYETEPEWFWAFDEGAGRAVFDKTGQGRDGFWLAGGATPLNADGPQWLYPRRGSLPPLSVVDRDSGAFKLVPNERVLFTGVTLTTTRTWTLPETPQVGDMVELVNAVDVSTYDLRIGQAALHQIKSGASSTTIGTGGYIQFGGAADRVRLVCSRAQAGVAYEWIVAEQQGAALTFT</sequence>
<evidence type="ECO:0000313" key="2">
    <source>
        <dbReference type="Proteomes" id="UP000030960"/>
    </source>
</evidence>
<keyword evidence="2" id="KW-1185">Reference proteome</keyword>
<name>A0A0B3RUI5_9RHOB</name>
<organism evidence="1 2">
    <name type="scientific">Mameliella alba</name>
    <dbReference type="NCBI Taxonomy" id="561184"/>
    <lineage>
        <taxon>Bacteria</taxon>
        <taxon>Pseudomonadati</taxon>
        <taxon>Pseudomonadota</taxon>
        <taxon>Alphaproteobacteria</taxon>
        <taxon>Rhodobacterales</taxon>
        <taxon>Roseobacteraceae</taxon>
        <taxon>Mameliella</taxon>
    </lineage>
</organism>
<dbReference type="SUPFAM" id="SSF52266">
    <property type="entry name" value="SGNH hydrolase"/>
    <property type="match status" value="1"/>
</dbReference>
<gene>
    <name evidence="1" type="ORF">OA50_05068</name>
</gene>
<dbReference type="RefSeq" id="WP_139022718.1">
    <property type="nucleotide sequence ID" value="NZ_JSUQ01000027.1"/>
</dbReference>
<evidence type="ECO:0000313" key="1">
    <source>
        <dbReference type="EMBL" id="KHQ50393.1"/>
    </source>
</evidence>
<dbReference type="EMBL" id="JSUQ01000027">
    <property type="protein sequence ID" value="KHQ50393.1"/>
    <property type="molecule type" value="Genomic_DNA"/>
</dbReference>
<protein>
    <submittedName>
        <fullName evidence="1">Uncharacterized protein</fullName>
    </submittedName>
</protein>
<proteinExistence type="predicted"/>
<dbReference type="STRING" id="561184.SAMN05216376_105180"/>
<dbReference type="Gene3D" id="3.40.50.1110">
    <property type="entry name" value="SGNH hydrolase"/>
    <property type="match status" value="1"/>
</dbReference>
<reference evidence="1 2" key="1">
    <citation type="submission" date="2014-10" db="EMBL/GenBank/DDBJ databases">
        <title>Genome sequence of Ponticoccus sp. strain UMTAT08 isolated from clonal culture of toxic dinoflagellate Alexandrium tamiyavanichii.</title>
        <authorList>
            <person name="Gan H.Y."/>
            <person name="Muhd D.-D."/>
            <person name="Mohd Noor M.E."/>
            <person name="Yeong Y.S."/>
            <person name="Usup G."/>
        </authorList>
    </citation>
    <scope>NUCLEOTIDE SEQUENCE [LARGE SCALE GENOMIC DNA]</scope>
    <source>
        <strain evidence="1 2">UMTAT08</strain>
    </source>
</reference>
<dbReference type="AlphaFoldDB" id="A0A0B3RUI5"/>
<comment type="caution">
    <text evidence="1">The sequence shown here is derived from an EMBL/GenBank/DDBJ whole genome shotgun (WGS) entry which is preliminary data.</text>
</comment>
<dbReference type="InterPro" id="IPR036514">
    <property type="entry name" value="SGNH_hydro_sf"/>
</dbReference>